<comment type="caution">
    <text evidence="1">The sequence shown here is derived from an EMBL/GenBank/DDBJ whole genome shotgun (WGS) entry which is preliminary data.</text>
</comment>
<name>A0ABP7LC71_9SPHN</name>
<dbReference type="Proteomes" id="UP001500827">
    <property type="component" value="Unassembled WGS sequence"/>
</dbReference>
<keyword evidence="2" id="KW-1185">Reference proteome</keyword>
<sequence>MPEEAKLSERGSAVADYTDGRVQNSEHAEPMSCLLACTTILRVRDRNQVMHEIDRPHVRCV</sequence>
<proteinExistence type="predicted"/>
<dbReference type="EMBL" id="BAABBM010000001">
    <property type="protein sequence ID" value="GAA3896190.1"/>
    <property type="molecule type" value="Genomic_DNA"/>
</dbReference>
<accession>A0ABP7LC71</accession>
<gene>
    <name evidence="1" type="ORF">GCM10022276_13990</name>
</gene>
<organism evidence="1 2">
    <name type="scientific">Sphingomonas limnosediminicola</name>
    <dbReference type="NCBI Taxonomy" id="940133"/>
    <lineage>
        <taxon>Bacteria</taxon>
        <taxon>Pseudomonadati</taxon>
        <taxon>Pseudomonadota</taxon>
        <taxon>Alphaproteobacteria</taxon>
        <taxon>Sphingomonadales</taxon>
        <taxon>Sphingomonadaceae</taxon>
        <taxon>Sphingomonas</taxon>
    </lineage>
</organism>
<evidence type="ECO:0000313" key="2">
    <source>
        <dbReference type="Proteomes" id="UP001500827"/>
    </source>
</evidence>
<reference evidence="2" key="1">
    <citation type="journal article" date="2019" name="Int. J. Syst. Evol. Microbiol.">
        <title>The Global Catalogue of Microorganisms (GCM) 10K type strain sequencing project: providing services to taxonomists for standard genome sequencing and annotation.</title>
        <authorList>
            <consortium name="The Broad Institute Genomics Platform"/>
            <consortium name="The Broad Institute Genome Sequencing Center for Infectious Disease"/>
            <person name="Wu L."/>
            <person name="Ma J."/>
        </authorList>
    </citation>
    <scope>NUCLEOTIDE SEQUENCE [LARGE SCALE GENOMIC DNA]</scope>
    <source>
        <strain evidence="2">JCM 17543</strain>
    </source>
</reference>
<protein>
    <submittedName>
        <fullName evidence="1">Uncharacterized protein</fullName>
    </submittedName>
</protein>
<evidence type="ECO:0000313" key="1">
    <source>
        <dbReference type="EMBL" id="GAA3896190.1"/>
    </source>
</evidence>